<keyword evidence="9" id="KW-0175">Coiled coil</keyword>
<name>A0A1H6E8D0_9PSEU</name>
<dbReference type="Pfam" id="PF07730">
    <property type="entry name" value="HisKA_3"/>
    <property type="match status" value="1"/>
</dbReference>
<dbReference type="Proteomes" id="UP000199690">
    <property type="component" value="Unassembled WGS sequence"/>
</dbReference>
<comment type="catalytic activity">
    <reaction evidence="1">
        <text>ATP + protein L-histidine = ADP + protein N-phospho-L-histidine.</text>
        <dbReference type="EC" id="2.7.13.3"/>
    </reaction>
</comment>
<dbReference type="PANTHER" id="PTHR24421">
    <property type="entry name" value="NITRATE/NITRITE SENSOR PROTEIN NARX-RELATED"/>
    <property type="match status" value="1"/>
</dbReference>
<reference evidence="14" key="1">
    <citation type="submission" date="2016-10" db="EMBL/GenBank/DDBJ databases">
        <authorList>
            <person name="de Groot N.N."/>
        </authorList>
    </citation>
    <scope>NUCLEOTIDE SEQUENCE [LARGE SCALE GENOMIC DNA]</scope>
    <source>
        <strain evidence="14">ATCC 20501</strain>
    </source>
</reference>
<keyword evidence="10" id="KW-0812">Transmembrane</keyword>
<dbReference type="CDD" id="cd16917">
    <property type="entry name" value="HATPase_UhpB-NarQ-NarX-like"/>
    <property type="match status" value="1"/>
</dbReference>
<evidence type="ECO:0000259" key="12">
    <source>
        <dbReference type="Pfam" id="PF07730"/>
    </source>
</evidence>
<evidence type="ECO:0000256" key="9">
    <source>
        <dbReference type="SAM" id="Coils"/>
    </source>
</evidence>
<protein>
    <recommendedName>
        <fullName evidence="2">histidine kinase</fullName>
        <ecNumber evidence="2">2.7.13.3</ecNumber>
    </recommendedName>
</protein>
<dbReference type="PANTHER" id="PTHR24421:SF10">
    <property type="entry name" value="NITRATE_NITRITE SENSOR PROTEIN NARQ"/>
    <property type="match status" value="1"/>
</dbReference>
<dbReference type="EMBL" id="FNVB01000009">
    <property type="protein sequence ID" value="SEG93521.1"/>
    <property type="molecule type" value="Genomic_DNA"/>
</dbReference>
<dbReference type="EMBL" id="FOME01000004">
    <property type="protein sequence ID" value="SFD45909.1"/>
    <property type="molecule type" value="Genomic_DNA"/>
</dbReference>
<dbReference type="Gene3D" id="1.20.5.1930">
    <property type="match status" value="1"/>
</dbReference>
<evidence type="ECO:0000313" key="17">
    <source>
        <dbReference type="Proteomes" id="UP000236729"/>
    </source>
</evidence>
<feature type="domain" description="Histidine kinase/HSP90-like ATPase" evidence="11">
    <location>
        <begin position="271"/>
        <end position="357"/>
    </location>
</feature>
<dbReference type="SMR" id="A0A1H6E8D0"/>
<evidence type="ECO:0000259" key="13">
    <source>
        <dbReference type="Pfam" id="PF23539"/>
    </source>
</evidence>
<organism evidence="14 17">
    <name type="scientific">Saccharopolyspora kobensis</name>
    <dbReference type="NCBI Taxonomy" id="146035"/>
    <lineage>
        <taxon>Bacteria</taxon>
        <taxon>Bacillati</taxon>
        <taxon>Actinomycetota</taxon>
        <taxon>Actinomycetes</taxon>
        <taxon>Pseudonocardiales</taxon>
        <taxon>Pseudonocardiaceae</taxon>
        <taxon>Saccharopolyspora</taxon>
    </lineage>
</organism>
<keyword evidence="7" id="KW-0067">ATP-binding</keyword>
<evidence type="ECO:0000256" key="3">
    <source>
        <dbReference type="ARBA" id="ARBA00022553"/>
    </source>
</evidence>
<feature type="domain" description="Signal transduction histidine kinase subgroup 3 dimerisation and phosphoacceptor" evidence="12">
    <location>
        <begin position="170"/>
        <end position="235"/>
    </location>
</feature>
<dbReference type="GO" id="GO:0000155">
    <property type="term" value="F:phosphorelay sensor kinase activity"/>
    <property type="evidence" value="ECO:0007669"/>
    <property type="project" value="InterPro"/>
</dbReference>
<dbReference type="SUPFAM" id="SSF55874">
    <property type="entry name" value="ATPase domain of HSP90 chaperone/DNA topoisomerase II/histidine kinase"/>
    <property type="match status" value="1"/>
</dbReference>
<accession>A0A1H6E8D0</accession>
<evidence type="ECO:0000256" key="4">
    <source>
        <dbReference type="ARBA" id="ARBA00022679"/>
    </source>
</evidence>
<sequence length="362" mass="37117">MVRRIRQTALDASVAVVLVVVEGLRTPGALGWISAAVLCAPLLARRCRPNAVLAGVVLLGAGAVVAGVADEIAAVVIALAVHPAARTISALVGALAGIAAAGLLVVAVPGLPLVAPQAGAESFETTPITVFAFNAVLISGSWALGRLVRARREQAAQLVELRERQAATEERLRIARDVHDVVGHSLGVIAMKAAVANHLVDSHPAAGREALGTIERVSREALDEIRAVLGALRDRPEEVEFDRLVADVRSAGVDVVLDRADLSAVPQDVRSSAHRIAQEALTNVLRHAGATRCSLGLAVVPGALSVSVVDDGNGTGTATPGHGLRGMRERVALHGGTISAGPEPGGGFAVRARLPFAEASDG</sequence>
<evidence type="ECO:0000313" key="15">
    <source>
        <dbReference type="EMBL" id="SFD45909.1"/>
    </source>
</evidence>
<dbReference type="InterPro" id="IPR036890">
    <property type="entry name" value="HATPase_C_sf"/>
</dbReference>
<dbReference type="Proteomes" id="UP000236729">
    <property type="component" value="Unassembled WGS sequence"/>
</dbReference>
<feature type="domain" description="DUF7134" evidence="13">
    <location>
        <begin position="4"/>
        <end position="152"/>
    </location>
</feature>
<evidence type="ECO:0000256" key="2">
    <source>
        <dbReference type="ARBA" id="ARBA00012438"/>
    </source>
</evidence>
<evidence type="ECO:0000256" key="10">
    <source>
        <dbReference type="SAM" id="Phobius"/>
    </source>
</evidence>
<evidence type="ECO:0000256" key="5">
    <source>
        <dbReference type="ARBA" id="ARBA00022741"/>
    </source>
</evidence>
<evidence type="ECO:0000313" key="14">
    <source>
        <dbReference type="EMBL" id="SEG93521.1"/>
    </source>
</evidence>
<dbReference type="InterPro" id="IPR011712">
    <property type="entry name" value="Sig_transdc_His_kin_sub3_dim/P"/>
</dbReference>
<feature type="coiled-coil region" evidence="9">
    <location>
        <begin position="151"/>
        <end position="178"/>
    </location>
</feature>
<evidence type="ECO:0000313" key="16">
    <source>
        <dbReference type="Proteomes" id="UP000199690"/>
    </source>
</evidence>
<dbReference type="GO" id="GO:0016020">
    <property type="term" value="C:membrane"/>
    <property type="evidence" value="ECO:0007669"/>
    <property type="project" value="InterPro"/>
</dbReference>
<feature type="transmembrane region" description="Helical" evidence="10">
    <location>
        <begin position="128"/>
        <end position="148"/>
    </location>
</feature>
<keyword evidence="10" id="KW-0472">Membrane</keyword>
<evidence type="ECO:0000259" key="11">
    <source>
        <dbReference type="Pfam" id="PF02518"/>
    </source>
</evidence>
<evidence type="ECO:0000256" key="7">
    <source>
        <dbReference type="ARBA" id="ARBA00022840"/>
    </source>
</evidence>
<dbReference type="InterPro" id="IPR055558">
    <property type="entry name" value="DUF7134"/>
</dbReference>
<dbReference type="Pfam" id="PF02518">
    <property type="entry name" value="HATPase_c"/>
    <property type="match status" value="1"/>
</dbReference>
<dbReference type="GO" id="GO:0005524">
    <property type="term" value="F:ATP binding"/>
    <property type="evidence" value="ECO:0007669"/>
    <property type="project" value="UniProtKB-KW"/>
</dbReference>
<dbReference type="Gene3D" id="3.30.565.10">
    <property type="entry name" value="Histidine kinase-like ATPase, C-terminal domain"/>
    <property type="match status" value="1"/>
</dbReference>
<evidence type="ECO:0000256" key="6">
    <source>
        <dbReference type="ARBA" id="ARBA00022777"/>
    </source>
</evidence>
<proteinExistence type="predicted"/>
<keyword evidence="6 14" id="KW-0418">Kinase</keyword>
<keyword evidence="3" id="KW-0597">Phosphoprotein</keyword>
<keyword evidence="5" id="KW-0547">Nucleotide-binding</keyword>
<keyword evidence="10" id="KW-1133">Transmembrane helix</keyword>
<dbReference type="GO" id="GO:0046983">
    <property type="term" value="F:protein dimerization activity"/>
    <property type="evidence" value="ECO:0007669"/>
    <property type="project" value="InterPro"/>
</dbReference>
<dbReference type="InterPro" id="IPR003594">
    <property type="entry name" value="HATPase_dom"/>
</dbReference>
<dbReference type="InterPro" id="IPR050482">
    <property type="entry name" value="Sensor_HK_TwoCompSys"/>
</dbReference>
<keyword evidence="4" id="KW-0808">Transferase</keyword>
<evidence type="ECO:0000256" key="1">
    <source>
        <dbReference type="ARBA" id="ARBA00000085"/>
    </source>
</evidence>
<dbReference type="AlphaFoldDB" id="A0A1H6E8D0"/>
<dbReference type="EC" id="2.7.13.3" evidence="2"/>
<keyword evidence="8" id="KW-0902">Two-component regulatory system</keyword>
<evidence type="ECO:0000256" key="8">
    <source>
        <dbReference type="ARBA" id="ARBA00023012"/>
    </source>
</evidence>
<reference evidence="16 17" key="2">
    <citation type="submission" date="2016-10" db="EMBL/GenBank/DDBJ databases">
        <authorList>
            <person name="Varghese N."/>
            <person name="Submissions S."/>
        </authorList>
    </citation>
    <scope>NUCLEOTIDE SEQUENCE [LARGE SCALE GENOMIC DNA]</scope>
    <source>
        <strain evidence="17">ATCC 20501</strain>
        <strain evidence="15 16">CGMCC 4.3529</strain>
    </source>
</reference>
<dbReference type="Pfam" id="PF23539">
    <property type="entry name" value="DUF7134"/>
    <property type="match status" value="1"/>
</dbReference>
<accession>A0A1I1SHE8</accession>
<keyword evidence="16" id="KW-1185">Reference proteome</keyword>
<gene>
    <name evidence="14" type="ORF">SAMN02982929_05844</name>
    <name evidence="15" type="ORF">SAMN05216506_104374</name>
</gene>
<feature type="transmembrane region" description="Helical" evidence="10">
    <location>
        <begin position="55"/>
        <end position="81"/>
    </location>
</feature>
<feature type="transmembrane region" description="Helical" evidence="10">
    <location>
        <begin position="88"/>
        <end position="108"/>
    </location>
</feature>